<keyword evidence="1" id="KW-0233">DNA recombination</keyword>
<dbReference type="GO" id="GO:0006310">
    <property type="term" value="P:DNA recombination"/>
    <property type="evidence" value="ECO:0007669"/>
    <property type="project" value="UniProtKB-KW"/>
</dbReference>
<dbReference type="InterPro" id="IPR002104">
    <property type="entry name" value="Integrase_catalytic"/>
</dbReference>
<feature type="domain" description="Tyr recombinase" evidence="2">
    <location>
        <begin position="304"/>
        <end position="491"/>
    </location>
</feature>
<dbReference type="CDD" id="cd00397">
    <property type="entry name" value="DNA_BRE_C"/>
    <property type="match status" value="1"/>
</dbReference>
<dbReference type="InterPro" id="IPR013762">
    <property type="entry name" value="Integrase-like_cat_sf"/>
</dbReference>
<dbReference type="GO" id="GO:0003677">
    <property type="term" value="F:DNA binding"/>
    <property type="evidence" value="ECO:0007669"/>
    <property type="project" value="InterPro"/>
</dbReference>
<sequence>MKVTQLKFQDIKFPNINDLSSEILFVTNDKVSAADDSPKICEFEFNSEKLNMSDLWLSNFKTLFIQKCGGVDVNTRQITCNINTAKAYHSNLRRIFIWASMNKPDTPMRNWTEEDCQKLILSTLQNQIDFYIEGSIAQRNCENIEILGHGPVESLYSLLLDSRKLYLKGMIYDGINVTLPKTFLMSTVEPILKDHGIVPHEWREGNGWDSLPIVNAMLNLGHAIEVIRSEETKLAVAFFKHQQSVNSISHLQLFNNGFFEEFCASPFITPNGRKRKVGVVKAYTALKKLFESILGYEVVGMPFNYEELVQTIRRIYGAALTIFLSLTGIRISEVSSIYADDYKQESDGVWVFKSDLVKTNYGLTEVRTMSGLVAEAANIMVEVSYTQKVRRDDGIRPPLFAQMHQSRFKTTKKFTCASENTLRSILSNHYSLSIEKYGSQFANVCNHLHPHMLRHSFAEFAIRRFDGNVLEAIRQHFRHAYGSKFTKRYTDNKLTEEVSEEIERDYIDELVKRMAFDDIDDAFVGHLALFIKRKVKDVAVIEPSEVEELLKEVSESIESIEVHEYGICIVIKETKGLSKCLDKETQSPNIENGCFKLCSGCLHNVSSKNSNKEEITRIVISHQEFLKEFPIKTRAHSVSKEVVKNGTKILDEWEQDDRS</sequence>
<gene>
    <name evidence="3" type="ORF">ESZ36_12610</name>
</gene>
<dbReference type="GO" id="GO:0015074">
    <property type="term" value="P:DNA integration"/>
    <property type="evidence" value="ECO:0007669"/>
    <property type="project" value="InterPro"/>
</dbReference>
<evidence type="ECO:0000259" key="2">
    <source>
        <dbReference type="Pfam" id="PF00589"/>
    </source>
</evidence>
<dbReference type="OrthoDB" id="5837042at2"/>
<evidence type="ECO:0000313" key="3">
    <source>
        <dbReference type="EMBL" id="TWX67153.1"/>
    </source>
</evidence>
<proteinExistence type="predicted"/>
<comment type="caution">
    <text evidence="3">The sequence shown here is derived from an EMBL/GenBank/DDBJ whole genome shotgun (WGS) entry which is preliminary data.</text>
</comment>
<dbReference type="SUPFAM" id="SSF56349">
    <property type="entry name" value="DNA breaking-rejoining enzymes"/>
    <property type="match status" value="1"/>
</dbReference>
<dbReference type="InterPro" id="IPR011010">
    <property type="entry name" value="DNA_brk_join_enz"/>
</dbReference>
<name>A0A5C6QEM8_9GAMM</name>
<evidence type="ECO:0000256" key="1">
    <source>
        <dbReference type="ARBA" id="ARBA00023172"/>
    </source>
</evidence>
<protein>
    <submittedName>
        <fullName evidence="3">Site-specific integrase</fullName>
    </submittedName>
</protein>
<organism evidence="3 4">
    <name type="scientific">Colwellia demingiae</name>
    <dbReference type="NCBI Taxonomy" id="89401"/>
    <lineage>
        <taxon>Bacteria</taxon>
        <taxon>Pseudomonadati</taxon>
        <taxon>Pseudomonadota</taxon>
        <taxon>Gammaproteobacteria</taxon>
        <taxon>Alteromonadales</taxon>
        <taxon>Colwelliaceae</taxon>
        <taxon>Colwellia</taxon>
    </lineage>
</organism>
<evidence type="ECO:0000313" key="4">
    <source>
        <dbReference type="Proteomes" id="UP000321822"/>
    </source>
</evidence>
<dbReference type="EMBL" id="VOLT01000006">
    <property type="protein sequence ID" value="TWX67153.1"/>
    <property type="molecule type" value="Genomic_DNA"/>
</dbReference>
<dbReference type="AlphaFoldDB" id="A0A5C6QEM8"/>
<dbReference type="Pfam" id="PF00589">
    <property type="entry name" value="Phage_integrase"/>
    <property type="match status" value="1"/>
</dbReference>
<dbReference type="RefSeq" id="WP_146788476.1">
    <property type="nucleotide sequence ID" value="NZ_VOLT01000006.1"/>
</dbReference>
<dbReference type="Gene3D" id="1.10.443.10">
    <property type="entry name" value="Intergrase catalytic core"/>
    <property type="match status" value="1"/>
</dbReference>
<accession>A0A5C6QEM8</accession>
<reference evidence="3 4" key="1">
    <citation type="submission" date="2019-07" db="EMBL/GenBank/DDBJ databases">
        <title>Genomes of sea-ice associated Colwellia species.</title>
        <authorList>
            <person name="Bowman J.P."/>
        </authorList>
    </citation>
    <scope>NUCLEOTIDE SEQUENCE [LARGE SCALE GENOMIC DNA]</scope>
    <source>
        <strain evidence="3 4">ACAM 459</strain>
    </source>
</reference>
<dbReference type="Proteomes" id="UP000321822">
    <property type="component" value="Unassembled WGS sequence"/>
</dbReference>
<keyword evidence="4" id="KW-1185">Reference proteome</keyword>